<proteinExistence type="predicted"/>
<evidence type="ECO:0000313" key="1">
    <source>
        <dbReference type="EMBL" id="TNN70906.1"/>
    </source>
</evidence>
<dbReference type="EMBL" id="SRLO01000157">
    <property type="protein sequence ID" value="TNN70906.1"/>
    <property type="molecule type" value="Genomic_DNA"/>
</dbReference>
<gene>
    <name evidence="1" type="ORF">EYF80_018891</name>
</gene>
<protein>
    <submittedName>
        <fullName evidence="1">Uncharacterized protein</fullName>
    </submittedName>
</protein>
<name>A0A4Z2HYI5_9TELE</name>
<sequence>MTVVKRHHRAYERGKVDHQHLVVGLKVRADFQQLRVESFQAVNLICDPLRQSAHCGILDISGYIMGISI</sequence>
<organism evidence="1 2">
    <name type="scientific">Liparis tanakae</name>
    <name type="common">Tanaka's snailfish</name>
    <dbReference type="NCBI Taxonomy" id="230148"/>
    <lineage>
        <taxon>Eukaryota</taxon>
        <taxon>Metazoa</taxon>
        <taxon>Chordata</taxon>
        <taxon>Craniata</taxon>
        <taxon>Vertebrata</taxon>
        <taxon>Euteleostomi</taxon>
        <taxon>Actinopterygii</taxon>
        <taxon>Neopterygii</taxon>
        <taxon>Teleostei</taxon>
        <taxon>Neoteleostei</taxon>
        <taxon>Acanthomorphata</taxon>
        <taxon>Eupercaria</taxon>
        <taxon>Perciformes</taxon>
        <taxon>Cottioidei</taxon>
        <taxon>Cottales</taxon>
        <taxon>Liparidae</taxon>
        <taxon>Liparis</taxon>
    </lineage>
</organism>
<accession>A0A4Z2HYI5</accession>
<reference evidence="1 2" key="1">
    <citation type="submission" date="2019-03" db="EMBL/GenBank/DDBJ databases">
        <title>First draft genome of Liparis tanakae, snailfish: a comprehensive survey of snailfish specific genes.</title>
        <authorList>
            <person name="Kim W."/>
            <person name="Song I."/>
            <person name="Jeong J.-H."/>
            <person name="Kim D."/>
            <person name="Kim S."/>
            <person name="Ryu S."/>
            <person name="Song J.Y."/>
            <person name="Lee S.K."/>
        </authorList>
    </citation>
    <scope>NUCLEOTIDE SEQUENCE [LARGE SCALE GENOMIC DNA]</scope>
    <source>
        <tissue evidence="1">Muscle</tissue>
    </source>
</reference>
<evidence type="ECO:0000313" key="2">
    <source>
        <dbReference type="Proteomes" id="UP000314294"/>
    </source>
</evidence>
<comment type="caution">
    <text evidence="1">The sequence shown here is derived from an EMBL/GenBank/DDBJ whole genome shotgun (WGS) entry which is preliminary data.</text>
</comment>
<dbReference type="Proteomes" id="UP000314294">
    <property type="component" value="Unassembled WGS sequence"/>
</dbReference>
<dbReference type="AlphaFoldDB" id="A0A4Z2HYI5"/>
<keyword evidence="2" id="KW-1185">Reference proteome</keyword>